<evidence type="ECO:0000313" key="5">
    <source>
        <dbReference type="EMBL" id="GGH46863.1"/>
    </source>
</evidence>
<dbReference type="RefSeq" id="WP_188591452.1">
    <property type="nucleotide sequence ID" value="NZ_BMFU01000001.1"/>
</dbReference>
<evidence type="ECO:0000256" key="2">
    <source>
        <dbReference type="ARBA" id="ARBA00022525"/>
    </source>
</evidence>
<feature type="chain" id="PRO_5046692360" description="DUF1565 domain-containing protein" evidence="4">
    <location>
        <begin position="22"/>
        <end position="504"/>
    </location>
</feature>
<dbReference type="SUPFAM" id="SSF51126">
    <property type="entry name" value="Pectin lyase-like"/>
    <property type="match status" value="1"/>
</dbReference>
<dbReference type="PROSITE" id="PS51257">
    <property type="entry name" value="PROKAR_LIPOPROTEIN"/>
    <property type="match status" value="1"/>
</dbReference>
<dbReference type="Gene3D" id="2.160.20.10">
    <property type="entry name" value="Single-stranded right-handed beta-helix, Pectin lyase-like"/>
    <property type="match status" value="1"/>
</dbReference>
<dbReference type="Proteomes" id="UP000652153">
    <property type="component" value="Unassembled WGS sequence"/>
</dbReference>
<name>A0ABQ1Z4L3_9BACL</name>
<accession>A0ABQ1Z4L3</accession>
<proteinExistence type="predicted"/>
<dbReference type="SMART" id="SM00710">
    <property type="entry name" value="PbH1"/>
    <property type="match status" value="7"/>
</dbReference>
<evidence type="ECO:0000256" key="1">
    <source>
        <dbReference type="ARBA" id="ARBA00004613"/>
    </source>
</evidence>
<reference evidence="6" key="1">
    <citation type="journal article" date="2019" name="Int. J. Syst. Evol. Microbiol.">
        <title>The Global Catalogue of Microorganisms (GCM) 10K type strain sequencing project: providing services to taxonomists for standard genome sequencing and annotation.</title>
        <authorList>
            <consortium name="The Broad Institute Genomics Platform"/>
            <consortium name="The Broad Institute Genome Sequencing Center for Infectious Disease"/>
            <person name="Wu L."/>
            <person name="Ma J."/>
        </authorList>
    </citation>
    <scope>NUCLEOTIDE SEQUENCE [LARGE SCALE GENOMIC DNA]</scope>
    <source>
        <strain evidence="6">CGMCC 1.12770</strain>
    </source>
</reference>
<sequence length="504" mass="55036">MFRSVLLFSALLLTIVTTSCSDQGHPLSATQPMTSDTMTAERASNHQMIYYISPQGDDNNPGTIRSPWKTIQYAADHAAPGSTIYLRQGVYAQKVKITRSGLSAGKPTLLTSYPGEKAILDGKGLPVRGVEGMIELEHVSHVTIQNIEIRNFSTTLRGQVPVGIYVHGAGENVQLLGNKIHGIASRATPKGANLQGRDAHGIAIYGTEHPQALRNIIVKDNELYDLVLGSSESLAVNGNVDTFAILNNRIHDNDNIGIDLIGFEGISEDDTYDQARNGIVRGNTIYNITSSRNPSYGLPLPNNSNAAGGIYVDGGKDHIIDQNKVYRNDIGIEIASEHAGRSTRNITVRDNLIYANRLTGIAMGGYDNNRGATMNSTIIYNTIANNDTLNAGNGQLLIQSQTRNNLFTHNIVVAGLSGVLIYNEYTSNVNNVFDHNIYYVEGKTEDALWVWKNKIYPDWTAYQQGSGNDAHSRYADPAFVNSSKADYRLRDNSPAKAYGHLAPR</sequence>
<dbReference type="EMBL" id="BMFU01000001">
    <property type="protein sequence ID" value="GGH46863.1"/>
    <property type="molecule type" value="Genomic_DNA"/>
</dbReference>
<dbReference type="InterPro" id="IPR012334">
    <property type="entry name" value="Pectin_lyas_fold"/>
</dbReference>
<dbReference type="InterPro" id="IPR052052">
    <property type="entry name" value="Polysaccharide_Lyase_9"/>
</dbReference>
<keyword evidence="2" id="KW-0964">Secreted</keyword>
<keyword evidence="6" id="KW-1185">Reference proteome</keyword>
<comment type="subcellular location">
    <subcellularLocation>
        <location evidence="1">Secreted</location>
    </subcellularLocation>
</comment>
<feature type="signal peptide" evidence="4">
    <location>
        <begin position="1"/>
        <end position="21"/>
    </location>
</feature>
<evidence type="ECO:0000256" key="4">
    <source>
        <dbReference type="SAM" id="SignalP"/>
    </source>
</evidence>
<gene>
    <name evidence="5" type="primary">ywoF</name>
    <name evidence="5" type="ORF">GCM10008014_09800</name>
</gene>
<dbReference type="InterPro" id="IPR006626">
    <property type="entry name" value="PbH1"/>
</dbReference>
<dbReference type="InterPro" id="IPR011050">
    <property type="entry name" value="Pectin_lyase_fold/virulence"/>
</dbReference>
<evidence type="ECO:0000256" key="3">
    <source>
        <dbReference type="ARBA" id="ARBA00022729"/>
    </source>
</evidence>
<comment type="caution">
    <text evidence="5">The sequence shown here is derived from an EMBL/GenBank/DDBJ whole genome shotgun (WGS) entry which is preliminary data.</text>
</comment>
<dbReference type="PANTHER" id="PTHR40088">
    <property type="entry name" value="PECTATE LYASE (EUROFUNG)"/>
    <property type="match status" value="1"/>
</dbReference>
<dbReference type="PANTHER" id="PTHR40088:SF2">
    <property type="entry name" value="SECRETED SUGAR HYDROLASE"/>
    <property type="match status" value="1"/>
</dbReference>
<evidence type="ECO:0000313" key="6">
    <source>
        <dbReference type="Proteomes" id="UP000652153"/>
    </source>
</evidence>
<keyword evidence="3 4" id="KW-0732">Signal</keyword>
<organism evidence="5 6">
    <name type="scientific">Paenibacillus silvae</name>
    <dbReference type="NCBI Taxonomy" id="1325358"/>
    <lineage>
        <taxon>Bacteria</taxon>
        <taxon>Bacillati</taxon>
        <taxon>Bacillota</taxon>
        <taxon>Bacilli</taxon>
        <taxon>Bacillales</taxon>
        <taxon>Paenibacillaceae</taxon>
        <taxon>Paenibacillus</taxon>
    </lineage>
</organism>
<protein>
    <recommendedName>
        <fullName evidence="7">DUF1565 domain-containing protein</fullName>
    </recommendedName>
</protein>
<evidence type="ECO:0008006" key="7">
    <source>
        <dbReference type="Google" id="ProtNLM"/>
    </source>
</evidence>